<dbReference type="Proteomes" id="UP000198985">
    <property type="component" value="Unassembled WGS sequence"/>
</dbReference>
<dbReference type="EMBL" id="FNTY01000002">
    <property type="protein sequence ID" value="SEE43798.1"/>
    <property type="molecule type" value="Genomic_DNA"/>
</dbReference>
<dbReference type="Pfam" id="PF12680">
    <property type="entry name" value="SnoaL_2"/>
    <property type="match status" value="1"/>
</dbReference>
<keyword evidence="3" id="KW-0804">Transcription</keyword>
<protein>
    <submittedName>
        <fullName evidence="5">AraC-type DNA-binding protein</fullName>
    </submittedName>
</protein>
<dbReference type="InterPro" id="IPR032710">
    <property type="entry name" value="NTF2-like_dom_sf"/>
</dbReference>
<evidence type="ECO:0000259" key="4">
    <source>
        <dbReference type="PROSITE" id="PS01124"/>
    </source>
</evidence>
<dbReference type="SMART" id="SM00342">
    <property type="entry name" value="HTH_ARAC"/>
    <property type="match status" value="1"/>
</dbReference>
<keyword evidence="1" id="KW-0805">Transcription regulation</keyword>
<dbReference type="GO" id="GO:0043565">
    <property type="term" value="F:sequence-specific DNA binding"/>
    <property type="evidence" value="ECO:0007669"/>
    <property type="project" value="InterPro"/>
</dbReference>
<dbReference type="PANTHER" id="PTHR43280">
    <property type="entry name" value="ARAC-FAMILY TRANSCRIPTIONAL REGULATOR"/>
    <property type="match status" value="1"/>
</dbReference>
<dbReference type="Gene3D" id="3.10.450.50">
    <property type="match status" value="1"/>
</dbReference>
<dbReference type="InterPro" id="IPR018060">
    <property type="entry name" value="HTH_AraC"/>
</dbReference>
<organism evidence="5 6">
    <name type="scientific">Pseudomonas migulae</name>
    <dbReference type="NCBI Taxonomy" id="78543"/>
    <lineage>
        <taxon>Bacteria</taxon>
        <taxon>Pseudomonadati</taxon>
        <taxon>Pseudomonadota</taxon>
        <taxon>Gammaproteobacteria</taxon>
        <taxon>Pseudomonadales</taxon>
        <taxon>Pseudomonadaceae</taxon>
        <taxon>Pseudomonas</taxon>
    </lineage>
</organism>
<dbReference type="SUPFAM" id="SSF54427">
    <property type="entry name" value="NTF2-like"/>
    <property type="match status" value="1"/>
</dbReference>
<gene>
    <name evidence="5" type="ORF">SAMN04490194_2237</name>
</gene>
<evidence type="ECO:0000313" key="5">
    <source>
        <dbReference type="EMBL" id="SEE43798.1"/>
    </source>
</evidence>
<keyword evidence="2 5" id="KW-0238">DNA-binding</keyword>
<name>A0A1H5IWL1_9PSED</name>
<dbReference type="GO" id="GO:0003700">
    <property type="term" value="F:DNA-binding transcription factor activity"/>
    <property type="evidence" value="ECO:0007669"/>
    <property type="project" value="InterPro"/>
</dbReference>
<dbReference type="InterPro" id="IPR037401">
    <property type="entry name" value="SnoaL-like"/>
</dbReference>
<evidence type="ECO:0000313" key="6">
    <source>
        <dbReference type="Proteomes" id="UP000198985"/>
    </source>
</evidence>
<dbReference type="AlphaFoldDB" id="A0A1H5IWL1"/>
<reference evidence="5 6" key="1">
    <citation type="submission" date="2016-10" db="EMBL/GenBank/DDBJ databases">
        <authorList>
            <person name="de Groot N.N."/>
        </authorList>
    </citation>
    <scope>NUCLEOTIDE SEQUENCE [LARGE SCALE GENOMIC DNA]</scope>
    <source>
        <strain evidence="5 6">BS3662</strain>
    </source>
</reference>
<proteinExistence type="predicted"/>
<dbReference type="PANTHER" id="PTHR43280:SF27">
    <property type="entry name" value="TRANSCRIPTIONAL REGULATOR MTLR"/>
    <property type="match status" value="1"/>
</dbReference>
<dbReference type="PROSITE" id="PS01124">
    <property type="entry name" value="HTH_ARAC_FAMILY_2"/>
    <property type="match status" value="1"/>
</dbReference>
<feature type="domain" description="HTH araC/xylS-type" evidence="4">
    <location>
        <begin position="164"/>
        <end position="267"/>
    </location>
</feature>
<evidence type="ECO:0000256" key="1">
    <source>
        <dbReference type="ARBA" id="ARBA00023015"/>
    </source>
</evidence>
<dbReference type="SUPFAM" id="SSF46689">
    <property type="entry name" value="Homeodomain-like"/>
    <property type="match status" value="1"/>
</dbReference>
<dbReference type="InterPro" id="IPR009057">
    <property type="entry name" value="Homeodomain-like_sf"/>
</dbReference>
<accession>A0A1H5IWL1</accession>
<dbReference type="Gene3D" id="1.10.10.60">
    <property type="entry name" value="Homeodomain-like"/>
    <property type="match status" value="1"/>
</dbReference>
<sequence>MEAPDLHTTPTFLADPSSVQTHEVAVRYHQAWKRRDLDGVMALYHPAIEYNDFFQNRTIEYSQLRDYLAASMPIGSEELQTYTDRLRIDGDTAFLQYRVTLNGSDGLVSFRTVEALSVKDGLIVKVNEHAVLVSQAPTVIRPAYSADAVSRLGLSARQVGALSNDLQQYFEQSKPYLDPRLDLSHVAASTGYTRNQISFFLNQVRGQTFYAFLNQLRLDEALERLNAQRHASRVDEIAGAAGFNSLSTFYRCFKQRTGCSPKVFVQRLGKIGADFAAKD</sequence>
<evidence type="ECO:0000256" key="2">
    <source>
        <dbReference type="ARBA" id="ARBA00023125"/>
    </source>
</evidence>
<dbReference type="Pfam" id="PF12833">
    <property type="entry name" value="HTH_18"/>
    <property type="match status" value="1"/>
</dbReference>
<evidence type="ECO:0000256" key="3">
    <source>
        <dbReference type="ARBA" id="ARBA00023163"/>
    </source>
</evidence>